<proteinExistence type="predicted"/>
<dbReference type="GO" id="GO:0005886">
    <property type="term" value="C:plasma membrane"/>
    <property type="evidence" value="ECO:0007669"/>
    <property type="project" value="TreeGrafter"/>
</dbReference>
<keyword evidence="6 8" id="KW-0472">Membrane</keyword>
<evidence type="ECO:0000256" key="6">
    <source>
        <dbReference type="ARBA" id="ARBA00023136"/>
    </source>
</evidence>
<dbReference type="InterPro" id="IPR034746">
    <property type="entry name" value="POTRA"/>
</dbReference>
<evidence type="ECO:0000256" key="3">
    <source>
        <dbReference type="ARBA" id="ARBA00022618"/>
    </source>
</evidence>
<evidence type="ECO:0000256" key="8">
    <source>
        <dbReference type="SAM" id="Phobius"/>
    </source>
</evidence>
<evidence type="ECO:0000256" key="4">
    <source>
        <dbReference type="ARBA" id="ARBA00022692"/>
    </source>
</evidence>
<dbReference type="GO" id="GO:0051301">
    <property type="term" value="P:cell division"/>
    <property type="evidence" value="ECO:0007669"/>
    <property type="project" value="UniProtKB-KW"/>
</dbReference>
<feature type="transmembrane region" description="Helical" evidence="8">
    <location>
        <begin position="150"/>
        <end position="174"/>
    </location>
</feature>
<dbReference type="Gene3D" id="3.10.20.310">
    <property type="entry name" value="membrane protein fhac"/>
    <property type="match status" value="1"/>
</dbReference>
<dbReference type="EMBL" id="CAEZUL010000032">
    <property type="protein sequence ID" value="CAB4595776.1"/>
    <property type="molecule type" value="Genomic_DNA"/>
</dbReference>
<evidence type="ECO:0000256" key="7">
    <source>
        <dbReference type="ARBA" id="ARBA00023306"/>
    </source>
</evidence>
<dbReference type="PANTHER" id="PTHR37820:SF1">
    <property type="entry name" value="CELL DIVISION PROTEIN FTSQ"/>
    <property type="match status" value="1"/>
</dbReference>
<dbReference type="AlphaFoldDB" id="A0A6J6G3G5"/>
<dbReference type="InterPro" id="IPR050487">
    <property type="entry name" value="FtsQ_DivIB"/>
</dbReference>
<evidence type="ECO:0000256" key="5">
    <source>
        <dbReference type="ARBA" id="ARBA00022989"/>
    </source>
</evidence>
<organism evidence="10">
    <name type="scientific">freshwater metagenome</name>
    <dbReference type="NCBI Taxonomy" id="449393"/>
    <lineage>
        <taxon>unclassified sequences</taxon>
        <taxon>metagenomes</taxon>
        <taxon>ecological metagenomes</taxon>
    </lineage>
</organism>
<gene>
    <name evidence="10" type="ORF">UFOPK1808_00429</name>
</gene>
<dbReference type="Pfam" id="PF03799">
    <property type="entry name" value="FtsQ_DivIB_C"/>
    <property type="match status" value="1"/>
</dbReference>
<evidence type="ECO:0000259" key="9">
    <source>
        <dbReference type="PROSITE" id="PS51779"/>
    </source>
</evidence>
<keyword evidence="4 8" id="KW-0812">Transmembrane</keyword>
<reference evidence="10" key="1">
    <citation type="submission" date="2020-05" db="EMBL/GenBank/DDBJ databases">
        <authorList>
            <person name="Chiriac C."/>
            <person name="Salcher M."/>
            <person name="Ghai R."/>
            <person name="Kavagutti S V."/>
        </authorList>
    </citation>
    <scope>NUCLEOTIDE SEQUENCE</scope>
</reference>
<evidence type="ECO:0000256" key="1">
    <source>
        <dbReference type="ARBA" id="ARBA00004370"/>
    </source>
</evidence>
<evidence type="ECO:0000313" key="10">
    <source>
        <dbReference type="EMBL" id="CAB4595776.1"/>
    </source>
</evidence>
<feature type="domain" description="POTRA" evidence="9">
    <location>
        <begin position="173"/>
        <end position="241"/>
    </location>
</feature>
<keyword evidence="5 8" id="KW-1133">Transmembrane helix</keyword>
<evidence type="ECO:0000256" key="2">
    <source>
        <dbReference type="ARBA" id="ARBA00022475"/>
    </source>
</evidence>
<accession>A0A6J6G3G5</accession>
<keyword evidence="7" id="KW-0131">Cell cycle</keyword>
<keyword evidence="3" id="KW-0132">Cell division</keyword>
<dbReference type="PANTHER" id="PTHR37820">
    <property type="entry name" value="CELL DIVISION PROTEIN DIVIB"/>
    <property type="match status" value="1"/>
</dbReference>
<protein>
    <submittedName>
        <fullName evidence="10">Unannotated protein</fullName>
    </submittedName>
</protein>
<name>A0A6J6G3G5_9ZZZZ</name>
<dbReference type="PROSITE" id="PS51779">
    <property type="entry name" value="POTRA"/>
    <property type="match status" value="1"/>
</dbReference>
<dbReference type="InterPro" id="IPR005548">
    <property type="entry name" value="Cell_div_FtsQ/DivIB_C"/>
</dbReference>
<dbReference type="InterPro" id="IPR013685">
    <property type="entry name" value="POTRA_FtsQ_type"/>
</dbReference>
<keyword evidence="2" id="KW-1003">Cell membrane</keyword>
<comment type="subcellular location">
    <subcellularLocation>
        <location evidence="1">Membrane</location>
    </subcellularLocation>
</comment>
<dbReference type="Pfam" id="PF08478">
    <property type="entry name" value="POTRA_1"/>
    <property type="match status" value="1"/>
</dbReference>
<sequence>MSDNNHDSPPKRPDEIAVTEVSDEVLAELTQLFGPRDDTSVAIVDITTETLVEISDVTPSEFALEPEEVSNVISIVDETISEPLPRVTPVDPLLLGLSEEVAGDDDNSLVVIDDVDLDRVVIVDDDRPDSRFEERQRRHQRRERLRKVKWLKMAGAVVGLIVVVMAILASPIFAIRNIAIEGVVYTSDKTIASVTKTLKGASVFTVDTARAREILLADPWVSDVRVTTRFPSKAIVEVSEREPVVWYVGADGKARIVDARGHVIAVLKGFPTKYLQVIGQGPDLAAGAVADDAYRAAAQLVLALPDEVRPKVKSLELSTGGELSMILKGATIIRFGPPTDLQDKLVAVVVLLRRQDPATLSVIDVSTGEAAVQIR</sequence>